<protein>
    <submittedName>
        <fullName evidence="2">Uncharacterized protein</fullName>
    </submittedName>
</protein>
<keyword evidence="1" id="KW-1133">Transmembrane helix</keyword>
<organism evidence="2">
    <name type="scientific">Paraconexibacter sp. AEG42_29</name>
    <dbReference type="NCBI Taxonomy" id="2997339"/>
    <lineage>
        <taxon>Bacteria</taxon>
        <taxon>Bacillati</taxon>
        <taxon>Actinomycetota</taxon>
        <taxon>Thermoleophilia</taxon>
        <taxon>Solirubrobacterales</taxon>
        <taxon>Paraconexibacteraceae</taxon>
        <taxon>Paraconexibacter</taxon>
    </lineage>
</organism>
<keyword evidence="1" id="KW-0812">Transmembrane</keyword>
<evidence type="ECO:0000313" key="2">
    <source>
        <dbReference type="EMBL" id="XAY07037.1"/>
    </source>
</evidence>
<feature type="transmembrane region" description="Helical" evidence="1">
    <location>
        <begin position="35"/>
        <end position="56"/>
    </location>
</feature>
<feature type="transmembrane region" description="Helical" evidence="1">
    <location>
        <begin position="6"/>
        <end position="23"/>
    </location>
</feature>
<sequence>MDPVAIGLGAAVCVLVAVLASQLDPPGRSSDPSMVWEAGVAVGFGAVVVAGPFWLAQGVLTLLAMLDDGGAPAWGLWLWWFVAPVVGWSPGASVVRGVRRARPAREPDLHAVAAAVQQAAIAAWADLAAPPGWELRRTPPLPASWPPAPGGAAVWLCYAERDDTPAAIEVAAPWARITLPADAVVPTVERLEAGVHPLGLQGIRPLAPEDVARPLPGGGALLGALRAGDPDGRLAAALVEWRGRSGLVARHPAVAPHLPPG</sequence>
<dbReference type="EMBL" id="CP114014">
    <property type="protein sequence ID" value="XAY07037.1"/>
    <property type="molecule type" value="Genomic_DNA"/>
</dbReference>
<accession>A0AAU7AZY2</accession>
<dbReference type="AlphaFoldDB" id="A0AAU7AZY2"/>
<name>A0AAU7AZY2_9ACTN</name>
<dbReference type="RefSeq" id="WP_354698249.1">
    <property type="nucleotide sequence ID" value="NZ_CP114014.1"/>
</dbReference>
<proteinExistence type="predicted"/>
<feature type="transmembrane region" description="Helical" evidence="1">
    <location>
        <begin position="76"/>
        <end position="95"/>
    </location>
</feature>
<dbReference type="KEGG" id="parq:DSM112329_03915"/>
<evidence type="ECO:0000256" key="1">
    <source>
        <dbReference type="SAM" id="Phobius"/>
    </source>
</evidence>
<reference evidence="2" key="1">
    <citation type="submission" date="2022-12" db="EMBL/GenBank/DDBJ databases">
        <title>Paraconexibacter alkalitolerans sp. nov. and Baekduia alba sp. nov., isolated from soil and emended description of the genera Paraconexibacter (Chun et al., 2020) and Baekduia (An et al., 2020).</title>
        <authorList>
            <person name="Vieira S."/>
            <person name="Huber K.J."/>
            <person name="Geppert A."/>
            <person name="Wolf J."/>
            <person name="Neumann-Schaal M."/>
            <person name="Muesken M."/>
            <person name="Overmann J."/>
        </authorList>
    </citation>
    <scope>NUCLEOTIDE SEQUENCE</scope>
    <source>
        <strain evidence="2">AEG42_29</strain>
    </source>
</reference>
<keyword evidence="1" id="KW-0472">Membrane</keyword>
<gene>
    <name evidence="2" type="ORF">DSM112329_03915</name>
</gene>